<dbReference type="EC" id="1.7.1.17" evidence="6"/>
<dbReference type="STRING" id="36856.ATB98_00270"/>
<reference evidence="8 9" key="1">
    <citation type="submission" date="2015-11" db="EMBL/GenBank/DDBJ databases">
        <title>Ensifer anhuiense sp. nov., an effective nitrogen fixation bacterium with Glycine soja.</title>
        <authorList>
            <person name="Yan H."/>
            <person name="Chen W."/>
        </authorList>
    </citation>
    <scope>NUCLEOTIDE SEQUENCE [LARGE SCALE GENOMIC DNA]</scope>
    <source>
        <strain evidence="8 9">LMG 7837</strain>
    </source>
</reference>
<sequence>MSSILLLTTSPRPGSFSTQIAIELAERLQAANPAGALVHRDLAANPLPHMDGGFTTGIHKPAEGLNAAEAAALRLSDELVAEILAADTLVIGTAFINFNITSNLKSWIDYIGRAGKTFQYTASGPEGLAKGKKAYIVLASGGIYSEGPAAALDHATPYLKSVLAFIGITDVEMIRVEGVNRGADGAANAVTAARARIARIAA</sequence>
<evidence type="ECO:0000313" key="9">
    <source>
        <dbReference type="Proteomes" id="UP000078507"/>
    </source>
</evidence>
<evidence type="ECO:0000256" key="6">
    <source>
        <dbReference type="HAMAP-Rule" id="MF_01216"/>
    </source>
</evidence>
<dbReference type="Pfam" id="PF02525">
    <property type="entry name" value="Flavodoxin_2"/>
    <property type="match status" value="1"/>
</dbReference>
<feature type="binding site" evidence="6">
    <location>
        <position position="10"/>
    </location>
    <ligand>
        <name>FMN</name>
        <dbReference type="ChEBI" id="CHEBI:58210"/>
    </ligand>
</feature>
<keyword evidence="3 6" id="KW-0560">Oxidoreductase</keyword>
<evidence type="ECO:0000256" key="4">
    <source>
        <dbReference type="ARBA" id="ARBA00023027"/>
    </source>
</evidence>
<dbReference type="Gene3D" id="3.40.50.360">
    <property type="match status" value="1"/>
</dbReference>
<comment type="cofactor">
    <cofactor evidence="6">
        <name>FMN</name>
        <dbReference type="ChEBI" id="CHEBI:58210"/>
    </cofactor>
    <text evidence="6">Binds 1 FMN per subunit.</text>
</comment>
<evidence type="ECO:0000313" key="8">
    <source>
        <dbReference type="EMBL" id="OAP44146.1"/>
    </source>
</evidence>
<dbReference type="EMBL" id="LNQB01000075">
    <property type="protein sequence ID" value="OAP44146.1"/>
    <property type="molecule type" value="Genomic_DNA"/>
</dbReference>
<evidence type="ECO:0000259" key="7">
    <source>
        <dbReference type="Pfam" id="PF02525"/>
    </source>
</evidence>
<keyword evidence="1 6" id="KW-0285">Flavoprotein</keyword>
<keyword evidence="4 6" id="KW-0520">NAD</keyword>
<dbReference type="PANTHER" id="PTHR43741">
    <property type="entry name" value="FMN-DEPENDENT NADH-AZOREDUCTASE 1"/>
    <property type="match status" value="1"/>
</dbReference>
<dbReference type="GO" id="GO:0016655">
    <property type="term" value="F:oxidoreductase activity, acting on NAD(P)H, quinone or similar compound as acceptor"/>
    <property type="evidence" value="ECO:0007669"/>
    <property type="project" value="InterPro"/>
</dbReference>
<dbReference type="GO" id="GO:0016652">
    <property type="term" value="F:oxidoreductase activity, acting on NAD(P)H as acceptor"/>
    <property type="evidence" value="ECO:0007669"/>
    <property type="project" value="UniProtKB-UniRule"/>
</dbReference>
<dbReference type="SUPFAM" id="SSF52218">
    <property type="entry name" value="Flavoproteins"/>
    <property type="match status" value="1"/>
</dbReference>
<comment type="caution">
    <text evidence="6">Lacks conserved residue(s) required for the propagation of feature annotation.</text>
</comment>
<keyword evidence="2 6" id="KW-0288">FMN</keyword>
<proteinExistence type="inferred from homology"/>
<name>A0A178Y9Q3_SINSA</name>
<comment type="subunit">
    <text evidence="6">Homodimer.</text>
</comment>
<dbReference type="OrthoDB" id="9787136at2"/>
<comment type="caution">
    <text evidence="8">The sequence shown here is derived from an EMBL/GenBank/DDBJ whole genome shotgun (WGS) entry which is preliminary data.</text>
</comment>
<dbReference type="GO" id="GO:0010181">
    <property type="term" value="F:FMN binding"/>
    <property type="evidence" value="ECO:0007669"/>
    <property type="project" value="UniProtKB-UniRule"/>
</dbReference>
<dbReference type="AlphaFoldDB" id="A0A178Y9Q3"/>
<dbReference type="InterPro" id="IPR023048">
    <property type="entry name" value="NADH:quinone_OxRdtase_FMN_depd"/>
</dbReference>
<dbReference type="InterPro" id="IPR050104">
    <property type="entry name" value="FMN-dep_NADH:Q_OxRdtase_AzoR1"/>
</dbReference>
<comment type="function">
    <text evidence="6">Also exhibits azoreductase activity. Catalyzes the reductive cleavage of the azo bond in aromatic azo compounds to the corresponding amines.</text>
</comment>
<comment type="function">
    <text evidence="6">Quinone reductase that provides resistance to thiol-specific stress caused by electrophilic quinones.</text>
</comment>
<dbReference type="Proteomes" id="UP000078507">
    <property type="component" value="Unassembled WGS sequence"/>
</dbReference>
<evidence type="ECO:0000256" key="5">
    <source>
        <dbReference type="ARBA" id="ARBA00048542"/>
    </source>
</evidence>
<dbReference type="GO" id="GO:0009055">
    <property type="term" value="F:electron transfer activity"/>
    <property type="evidence" value="ECO:0007669"/>
    <property type="project" value="UniProtKB-UniRule"/>
</dbReference>
<comment type="catalytic activity">
    <reaction evidence="5">
        <text>N,N-dimethyl-1,4-phenylenediamine + anthranilate + 2 NAD(+) = 2-(4-dimethylaminophenyl)diazenylbenzoate + 2 NADH + 2 H(+)</text>
        <dbReference type="Rhea" id="RHEA:55872"/>
        <dbReference type="ChEBI" id="CHEBI:15378"/>
        <dbReference type="ChEBI" id="CHEBI:15783"/>
        <dbReference type="ChEBI" id="CHEBI:16567"/>
        <dbReference type="ChEBI" id="CHEBI:57540"/>
        <dbReference type="ChEBI" id="CHEBI:57945"/>
        <dbReference type="ChEBI" id="CHEBI:71579"/>
        <dbReference type="EC" id="1.7.1.17"/>
    </reaction>
    <physiologicalReaction direction="right-to-left" evidence="5">
        <dbReference type="Rhea" id="RHEA:55874"/>
    </physiologicalReaction>
</comment>
<comment type="catalytic activity">
    <reaction evidence="6">
        <text>2 a quinone + NADH + H(+) = 2 a 1,4-benzosemiquinone + NAD(+)</text>
        <dbReference type="Rhea" id="RHEA:65952"/>
        <dbReference type="ChEBI" id="CHEBI:15378"/>
        <dbReference type="ChEBI" id="CHEBI:57540"/>
        <dbReference type="ChEBI" id="CHEBI:57945"/>
        <dbReference type="ChEBI" id="CHEBI:132124"/>
        <dbReference type="ChEBI" id="CHEBI:134225"/>
    </reaction>
</comment>
<accession>A0A178Y9Q3</accession>
<evidence type="ECO:0000256" key="1">
    <source>
        <dbReference type="ARBA" id="ARBA00022630"/>
    </source>
</evidence>
<organism evidence="8 9">
    <name type="scientific">Sinorhizobium saheli</name>
    <dbReference type="NCBI Taxonomy" id="36856"/>
    <lineage>
        <taxon>Bacteria</taxon>
        <taxon>Pseudomonadati</taxon>
        <taxon>Pseudomonadota</taxon>
        <taxon>Alphaproteobacteria</taxon>
        <taxon>Hyphomicrobiales</taxon>
        <taxon>Rhizobiaceae</taxon>
        <taxon>Sinorhizobium/Ensifer group</taxon>
        <taxon>Sinorhizobium</taxon>
    </lineage>
</organism>
<dbReference type="InterPro" id="IPR029039">
    <property type="entry name" value="Flavoprotein-like_sf"/>
</dbReference>
<feature type="binding site" evidence="6">
    <location>
        <begin position="15"/>
        <end position="17"/>
    </location>
    <ligand>
        <name>FMN</name>
        <dbReference type="ChEBI" id="CHEBI:58210"/>
    </ligand>
</feature>
<keyword evidence="9" id="KW-1185">Reference proteome</keyword>
<gene>
    <name evidence="6" type="primary">azoR</name>
    <name evidence="8" type="ORF">ATB98_00270</name>
</gene>
<dbReference type="InterPro" id="IPR003680">
    <property type="entry name" value="Flavodoxin_fold"/>
</dbReference>
<dbReference type="HAMAP" id="MF_01216">
    <property type="entry name" value="Azoreductase_type1"/>
    <property type="match status" value="1"/>
</dbReference>
<dbReference type="RefSeq" id="WP_066875708.1">
    <property type="nucleotide sequence ID" value="NZ_LNQB01000075.1"/>
</dbReference>
<evidence type="ECO:0000256" key="2">
    <source>
        <dbReference type="ARBA" id="ARBA00022643"/>
    </source>
</evidence>
<protein>
    <recommendedName>
        <fullName evidence="6">FMN dependent NADH:quinone oxidoreductase</fullName>
        <ecNumber evidence="6">1.6.5.-</ecNumber>
    </recommendedName>
    <alternativeName>
        <fullName evidence="6">Azo-dye reductase</fullName>
    </alternativeName>
    <alternativeName>
        <fullName evidence="6">FMN-dependent NADH-azo compound oxidoreductase</fullName>
    </alternativeName>
    <alternativeName>
        <fullName evidence="6">FMN-dependent NADH-azoreductase</fullName>
        <ecNumber evidence="6">1.7.1.17</ecNumber>
    </alternativeName>
</protein>
<comment type="similarity">
    <text evidence="6">Belongs to the azoreductase type 1 family.</text>
</comment>
<dbReference type="EC" id="1.6.5.-" evidence="6"/>
<dbReference type="PANTHER" id="PTHR43741:SF2">
    <property type="entry name" value="FMN-DEPENDENT NADH:QUINONE OXIDOREDUCTASE"/>
    <property type="match status" value="1"/>
</dbReference>
<feature type="domain" description="Flavodoxin-like fold" evidence="7">
    <location>
        <begin position="3"/>
        <end position="198"/>
    </location>
</feature>
<evidence type="ECO:0000256" key="3">
    <source>
        <dbReference type="ARBA" id="ARBA00023002"/>
    </source>
</evidence>